<gene>
    <name evidence="2" type="ORF">GLP40_29015</name>
</gene>
<name>A0A6I3L5J6_9NOCA</name>
<keyword evidence="1" id="KW-1133">Transmembrane helix</keyword>
<reference evidence="2 3" key="1">
    <citation type="submission" date="2019-11" db="EMBL/GenBank/DDBJ databases">
        <title>Nocardia sp. nov. CT2-14 isolated from soil.</title>
        <authorList>
            <person name="Kanchanasin P."/>
            <person name="Tanasupawat S."/>
            <person name="Yuki M."/>
            <person name="Kudo T."/>
        </authorList>
    </citation>
    <scope>NUCLEOTIDE SEQUENCE [LARGE SCALE GENOMIC DNA]</scope>
    <source>
        <strain evidence="2 3">CT2-14</strain>
    </source>
</reference>
<evidence type="ECO:0000256" key="1">
    <source>
        <dbReference type="SAM" id="Phobius"/>
    </source>
</evidence>
<keyword evidence="3" id="KW-1185">Reference proteome</keyword>
<accession>A0A6I3L5J6</accession>
<feature type="transmembrane region" description="Helical" evidence="1">
    <location>
        <begin position="51"/>
        <end position="72"/>
    </location>
</feature>
<dbReference type="RefSeq" id="WP_154791197.1">
    <property type="nucleotide sequence ID" value="NZ_WMBB01000016.1"/>
</dbReference>
<proteinExistence type="predicted"/>
<organism evidence="2 3">
    <name type="scientific">Nocardia aurantiaca</name>
    <dbReference type="NCBI Taxonomy" id="2675850"/>
    <lineage>
        <taxon>Bacteria</taxon>
        <taxon>Bacillati</taxon>
        <taxon>Actinomycetota</taxon>
        <taxon>Actinomycetes</taxon>
        <taxon>Mycobacteriales</taxon>
        <taxon>Nocardiaceae</taxon>
        <taxon>Nocardia</taxon>
    </lineage>
</organism>
<feature type="transmembrane region" description="Helical" evidence="1">
    <location>
        <begin position="92"/>
        <end position="110"/>
    </location>
</feature>
<sequence length="137" mass="12982">MAGGTGRGGVVVGGCAIVGRDGGGTGFRSVVLVVVGVDGVRRGDVGVGLPVGVVVEVTVGVVVGMTVGVVVGTPDDVVVGTPVGGVVVPPDVELVGTLVVVVVVVVVSIGEVLAGRVVLVTGTVVVVIGSGLVLTPT</sequence>
<evidence type="ECO:0000313" key="3">
    <source>
        <dbReference type="Proteomes" id="UP000432464"/>
    </source>
</evidence>
<keyword evidence="1" id="KW-0812">Transmembrane</keyword>
<evidence type="ECO:0000313" key="2">
    <source>
        <dbReference type="EMBL" id="MTE16781.1"/>
    </source>
</evidence>
<keyword evidence="1" id="KW-0472">Membrane</keyword>
<protein>
    <submittedName>
        <fullName evidence="2">Uncharacterized protein</fullName>
    </submittedName>
</protein>
<dbReference type="EMBL" id="WMBB01000016">
    <property type="protein sequence ID" value="MTE16781.1"/>
    <property type="molecule type" value="Genomic_DNA"/>
</dbReference>
<feature type="transmembrane region" description="Helical" evidence="1">
    <location>
        <begin position="117"/>
        <end position="135"/>
    </location>
</feature>
<dbReference type="AlphaFoldDB" id="A0A6I3L5J6"/>
<comment type="caution">
    <text evidence="2">The sequence shown here is derived from an EMBL/GenBank/DDBJ whole genome shotgun (WGS) entry which is preliminary data.</text>
</comment>
<dbReference type="Proteomes" id="UP000432464">
    <property type="component" value="Unassembled WGS sequence"/>
</dbReference>